<dbReference type="Pfam" id="PF00249">
    <property type="entry name" value="Myb_DNA-binding"/>
    <property type="match status" value="1"/>
</dbReference>
<feature type="domain" description="HTH myb-type" evidence="4">
    <location>
        <begin position="149"/>
        <end position="207"/>
    </location>
</feature>
<dbReference type="InterPro" id="IPR009057">
    <property type="entry name" value="Homeodomain-like_sf"/>
</dbReference>
<dbReference type="SUPFAM" id="SSF46689">
    <property type="entry name" value="Homeodomain-like"/>
    <property type="match status" value="1"/>
</dbReference>
<evidence type="ECO:0000259" key="3">
    <source>
        <dbReference type="PROSITE" id="PS50090"/>
    </source>
</evidence>
<dbReference type="InterPro" id="IPR001005">
    <property type="entry name" value="SANT/Myb"/>
</dbReference>
<dbReference type="OrthoDB" id="608866at2759"/>
<gene>
    <name evidence="5" type="ORF">OIU85_004210</name>
</gene>
<sequence>MEVNVGGGRVCIDANAGEGFLRSDDENLELGPADKPAKKSSEIQKNNMVRKHRHVVPIKRSKVCCIRVLNLVSILESSCPRPWWDDSIDDSSEGTGDQMNRIHLDRPKRRAVSPLTSEGTGDQMNRIHLDSPKRRAVSPLKKYELARIAKRRKPKRWSQEEEDALRESVKKYGKGNWKLIWNSKRSVFQERTEVDLKDKWRNMTRYG</sequence>
<evidence type="ECO:0000313" key="5">
    <source>
        <dbReference type="EMBL" id="KAJ6693418.1"/>
    </source>
</evidence>
<dbReference type="AlphaFoldDB" id="A0A9Q0PS71"/>
<dbReference type="PROSITE" id="PS51294">
    <property type="entry name" value="HTH_MYB"/>
    <property type="match status" value="1"/>
</dbReference>
<dbReference type="PANTHER" id="PTHR46993">
    <property type="entry name" value="MYB TRANSCRIPTION FACTOR"/>
    <property type="match status" value="1"/>
</dbReference>
<keyword evidence="6" id="KW-1185">Reference proteome</keyword>
<accession>A0A9Q0PS71</accession>
<evidence type="ECO:0000256" key="2">
    <source>
        <dbReference type="ARBA" id="ARBA00023242"/>
    </source>
</evidence>
<dbReference type="Proteomes" id="UP001151529">
    <property type="component" value="Chromosome 13"/>
</dbReference>
<reference evidence="5" key="2">
    <citation type="journal article" date="2023" name="Int. J. Mol. Sci.">
        <title>De Novo Assembly and Annotation of 11 Diverse Shrub Willow (Salix) Genomes Reveals Novel Gene Organization in Sex-Linked Regions.</title>
        <authorList>
            <person name="Hyden B."/>
            <person name="Feng K."/>
            <person name="Yates T.B."/>
            <person name="Jawdy S."/>
            <person name="Cereghino C."/>
            <person name="Smart L.B."/>
            <person name="Muchero W."/>
        </authorList>
    </citation>
    <scope>NUCLEOTIDE SEQUENCE [LARGE SCALE GENOMIC DNA]</scope>
    <source>
        <tissue evidence="5">Shoot tip</tissue>
    </source>
</reference>
<feature type="domain" description="Myb-like" evidence="3">
    <location>
        <begin position="149"/>
        <end position="204"/>
    </location>
</feature>
<dbReference type="PROSITE" id="PS50090">
    <property type="entry name" value="MYB_LIKE"/>
    <property type="match status" value="1"/>
</dbReference>
<dbReference type="SMART" id="SM00717">
    <property type="entry name" value="SANT"/>
    <property type="match status" value="1"/>
</dbReference>
<dbReference type="InterPro" id="IPR017930">
    <property type="entry name" value="Myb_dom"/>
</dbReference>
<protein>
    <recommendedName>
        <fullName evidence="7">Myb-like domain-containing protein</fullName>
    </recommendedName>
</protein>
<dbReference type="CDD" id="cd11660">
    <property type="entry name" value="SANT_TRF"/>
    <property type="match status" value="1"/>
</dbReference>
<reference evidence="5" key="1">
    <citation type="submission" date="2022-11" db="EMBL/GenBank/DDBJ databases">
        <authorList>
            <person name="Hyden B.L."/>
            <person name="Feng K."/>
            <person name="Yates T."/>
            <person name="Jawdy S."/>
            <person name="Smart L.B."/>
            <person name="Muchero W."/>
        </authorList>
    </citation>
    <scope>NUCLEOTIDE SEQUENCE</scope>
    <source>
        <tissue evidence="5">Shoot tip</tissue>
    </source>
</reference>
<dbReference type="Gene3D" id="1.10.10.60">
    <property type="entry name" value="Homeodomain-like"/>
    <property type="match status" value="1"/>
</dbReference>
<dbReference type="PANTHER" id="PTHR46993:SF6">
    <property type="entry name" value="MYB TRANSCRIPTION FACTOR"/>
    <property type="match status" value="1"/>
</dbReference>
<evidence type="ECO:0000256" key="1">
    <source>
        <dbReference type="ARBA" id="ARBA00004123"/>
    </source>
</evidence>
<evidence type="ECO:0000259" key="4">
    <source>
        <dbReference type="PROSITE" id="PS51294"/>
    </source>
</evidence>
<name>A0A9Q0PS71_SALVM</name>
<proteinExistence type="predicted"/>
<organism evidence="5 6">
    <name type="scientific">Salix viminalis</name>
    <name type="common">Common osier</name>
    <name type="synonym">Basket willow</name>
    <dbReference type="NCBI Taxonomy" id="40686"/>
    <lineage>
        <taxon>Eukaryota</taxon>
        <taxon>Viridiplantae</taxon>
        <taxon>Streptophyta</taxon>
        <taxon>Embryophyta</taxon>
        <taxon>Tracheophyta</taxon>
        <taxon>Spermatophyta</taxon>
        <taxon>Magnoliopsida</taxon>
        <taxon>eudicotyledons</taxon>
        <taxon>Gunneridae</taxon>
        <taxon>Pentapetalae</taxon>
        <taxon>rosids</taxon>
        <taxon>fabids</taxon>
        <taxon>Malpighiales</taxon>
        <taxon>Salicaceae</taxon>
        <taxon>Saliceae</taxon>
        <taxon>Salix</taxon>
    </lineage>
</organism>
<evidence type="ECO:0008006" key="7">
    <source>
        <dbReference type="Google" id="ProtNLM"/>
    </source>
</evidence>
<comment type="caution">
    <text evidence="5">The sequence shown here is derived from an EMBL/GenBank/DDBJ whole genome shotgun (WGS) entry which is preliminary data.</text>
</comment>
<comment type="subcellular location">
    <subcellularLocation>
        <location evidence="1">Nucleus</location>
    </subcellularLocation>
</comment>
<dbReference type="GO" id="GO:0005634">
    <property type="term" value="C:nucleus"/>
    <property type="evidence" value="ECO:0007669"/>
    <property type="project" value="UniProtKB-SubCell"/>
</dbReference>
<keyword evidence="2" id="KW-0539">Nucleus</keyword>
<dbReference type="EMBL" id="JAPFFL010000011">
    <property type="protein sequence ID" value="KAJ6693418.1"/>
    <property type="molecule type" value="Genomic_DNA"/>
</dbReference>
<evidence type="ECO:0000313" key="6">
    <source>
        <dbReference type="Proteomes" id="UP001151529"/>
    </source>
</evidence>